<accession>A0A1A8X7U3</accession>
<keyword evidence="1" id="KW-0812">Transmembrane</keyword>
<evidence type="ECO:0000313" key="3">
    <source>
        <dbReference type="Proteomes" id="UP000078546"/>
    </source>
</evidence>
<keyword evidence="1" id="KW-0472">Membrane</keyword>
<reference evidence="3" key="1">
    <citation type="submission" date="2016-05" db="EMBL/GenBank/DDBJ databases">
        <authorList>
            <person name="Naeem Raeece"/>
        </authorList>
    </citation>
    <scope>NUCLEOTIDE SEQUENCE [LARGE SCALE GENOMIC DNA]</scope>
</reference>
<keyword evidence="1" id="KW-1133">Transmembrane helix</keyword>
<protein>
    <submittedName>
        <fullName evidence="2">PIR Superfamily Protein</fullName>
    </submittedName>
</protein>
<dbReference type="AlphaFoldDB" id="A0A1A8X7U3"/>
<sequence length="874" mass="103985">MSNNRKGFTHIELTDKFDFFKTLDIHKFYEAINTSRNNEENTTVCRDNIYSSVDDPDVITFLKKHFCISKCSKVTQEFFVDNINSKEKQCVYFRYWLYDKLLINGFNEHQINILLDFVDKNKDNFQKIFKLHNSCNFYKLSLKEIHDIKSIYDYIELFLETETKNYKKIVKHKDFLSYIKKGLGLYKSSTFGCPSVSSNAYCNEFNEYRKIYANDKAQSSFLSCQEKLLTSLHNEDTSFIEESLHTDEKQDDTLEPGLKKLLEKDKINEILPLNKYYELLTNNNNPQANSNCDVLEGYRIKEKDTICKLWGSIENILQNWDTKFAKFEQLDSEKLCYYFNYWLYHKLRYIKALPCDVDMIYFLWNEFIDKKAKGKKTCHHTSYYGFNKEQLGNKKKLFHFLEYFDKIKDKMKDVDNKNQKDYCDYIQSMFELYKAMVNNNASNEYTEELSLFKKKFWSNNEVPFLEKKCPHMCLNLVFDEKYKTLCPLDEKPSVTDEKADLNICEIAELSNINPEISKNYEKEYSFEDLNTYSVYNKLNREVITDNYYSFCSKLLPFSSKNCGIYGLCVKLARNIKDLSYMKNKERIARCEYIIHWMFDKIRKILKIDTNNNYDTKALNEFFKVGYDIFHKLGVSDCLYNTTNVNFDEQKEIKNLHDYFKDFDKISCDNATNSTKCEKYCEYVQYINSLYGEYIDNCCYCFKSGGCMDRCPDYFKCDDIYNPHNLFEKLKCKNIQKFNEGMKKVDKPPFADHYVTWLTEHFGKEKEKPLLKLEEKELSITPKMESSSTPEKVCDKITCDPFYVSALGVLGLMGFLLISFILYKITPLGSYFHNKDARKKKTHFQQSEEQLLEDDFEFNRTNMKNRRLRLAYHQA</sequence>
<gene>
    <name evidence="2" type="ORF">POVCU1_061760</name>
</gene>
<dbReference type="Pfam" id="PF05795">
    <property type="entry name" value="Plasmodium_Vir"/>
    <property type="match status" value="3"/>
</dbReference>
<evidence type="ECO:0000256" key="1">
    <source>
        <dbReference type="SAM" id="Phobius"/>
    </source>
</evidence>
<evidence type="ECO:0000313" key="2">
    <source>
        <dbReference type="EMBL" id="SBT00692.1"/>
    </source>
</evidence>
<dbReference type="EMBL" id="FLQV01002069">
    <property type="protein sequence ID" value="SBT00692.1"/>
    <property type="molecule type" value="Genomic_DNA"/>
</dbReference>
<dbReference type="Proteomes" id="UP000078546">
    <property type="component" value="Unassembled WGS sequence"/>
</dbReference>
<proteinExistence type="predicted"/>
<organism evidence="2 3">
    <name type="scientific">Plasmodium ovale curtisi</name>
    <dbReference type="NCBI Taxonomy" id="864141"/>
    <lineage>
        <taxon>Eukaryota</taxon>
        <taxon>Sar</taxon>
        <taxon>Alveolata</taxon>
        <taxon>Apicomplexa</taxon>
        <taxon>Aconoidasida</taxon>
        <taxon>Haemosporida</taxon>
        <taxon>Plasmodiidae</taxon>
        <taxon>Plasmodium</taxon>
        <taxon>Plasmodium (Plasmodium)</taxon>
    </lineage>
</organism>
<dbReference type="InterPro" id="IPR008780">
    <property type="entry name" value="Plasmodium_Vir"/>
</dbReference>
<feature type="transmembrane region" description="Helical" evidence="1">
    <location>
        <begin position="801"/>
        <end position="822"/>
    </location>
</feature>
<name>A0A1A8X7U3_PLAOA</name>